<feature type="compositionally biased region" description="Basic residues" evidence="1">
    <location>
        <begin position="72"/>
        <end position="83"/>
    </location>
</feature>
<proteinExistence type="predicted"/>
<feature type="region of interest" description="Disordered" evidence="1">
    <location>
        <begin position="1"/>
        <end position="26"/>
    </location>
</feature>
<evidence type="ECO:0000313" key="2">
    <source>
        <dbReference type="EMBL" id="KAK5976128.1"/>
    </source>
</evidence>
<organism evidence="2 3">
    <name type="scientific">Trichostrongylus colubriformis</name>
    <name type="common">Black scour worm</name>
    <dbReference type="NCBI Taxonomy" id="6319"/>
    <lineage>
        <taxon>Eukaryota</taxon>
        <taxon>Metazoa</taxon>
        <taxon>Ecdysozoa</taxon>
        <taxon>Nematoda</taxon>
        <taxon>Chromadorea</taxon>
        <taxon>Rhabditida</taxon>
        <taxon>Rhabditina</taxon>
        <taxon>Rhabditomorpha</taxon>
        <taxon>Strongyloidea</taxon>
        <taxon>Trichostrongylidae</taxon>
        <taxon>Trichostrongylus</taxon>
    </lineage>
</organism>
<sequence>MNNKYQEFLANKSREKVEPPSPKKIPKPLAKLLKREEMRKKGIFVEADNEENDYSWMEKVSGSRPYVCKKRTKKLKWKKKHRPKSAEMNPPNRRSGKQSTMTYSNLDYVLSYVITEFKHNIRSITKLGSFVTSHFQ</sequence>
<feature type="region of interest" description="Disordered" evidence="1">
    <location>
        <begin position="72"/>
        <end position="100"/>
    </location>
</feature>
<protein>
    <submittedName>
        <fullName evidence="2">Uncharacterized protein</fullName>
    </submittedName>
</protein>
<keyword evidence="3" id="KW-1185">Reference proteome</keyword>
<accession>A0AAN8IMG6</accession>
<evidence type="ECO:0000256" key="1">
    <source>
        <dbReference type="SAM" id="MobiDB-lite"/>
    </source>
</evidence>
<dbReference type="Proteomes" id="UP001331761">
    <property type="component" value="Unassembled WGS sequence"/>
</dbReference>
<dbReference type="AlphaFoldDB" id="A0AAN8IMG6"/>
<reference evidence="2 3" key="1">
    <citation type="submission" date="2019-10" db="EMBL/GenBank/DDBJ databases">
        <title>Assembly and Annotation for the nematode Trichostrongylus colubriformis.</title>
        <authorList>
            <person name="Martin J."/>
        </authorList>
    </citation>
    <scope>NUCLEOTIDE SEQUENCE [LARGE SCALE GENOMIC DNA]</scope>
    <source>
        <strain evidence="2">G859</strain>
        <tissue evidence="2">Whole worm</tissue>
    </source>
</reference>
<evidence type="ECO:0000313" key="3">
    <source>
        <dbReference type="Proteomes" id="UP001331761"/>
    </source>
</evidence>
<gene>
    <name evidence="2" type="ORF">GCK32_018263</name>
</gene>
<dbReference type="EMBL" id="WIXE01012175">
    <property type="protein sequence ID" value="KAK5976128.1"/>
    <property type="molecule type" value="Genomic_DNA"/>
</dbReference>
<name>A0AAN8IMG6_TRICO</name>
<comment type="caution">
    <text evidence="2">The sequence shown here is derived from an EMBL/GenBank/DDBJ whole genome shotgun (WGS) entry which is preliminary data.</text>
</comment>